<dbReference type="EMBL" id="CP017839">
    <property type="protein sequence ID" value="APA96914.1"/>
    <property type="molecule type" value="Genomic_DNA"/>
</dbReference>
<dbReference type="KEGG" id="nsr:NS506_02854"/>
<reference evidence="2 3" key="1">
    <citation type="submission" date="2016-10" db="EMBL/GenBank/DDBJ databases">
        <title>Genome sequence of Nocardia seriolae strain EM150506, isolated from Anguila japonica.</title>
        <authorList>
            <person name="Han H.-J."/>
        </authorList>
    </citation>
    <scope>NUCLEOTIDE SEQUENCE [LARGE SCALE GENOMIC DNA]</scope>
    <source>
        <strain evidence="2 3">EM150506</strain>
    </source>
</reference>
<feature type="compositionally biased region" description="Basic and acidic residues" evidence="1">
    <location>
        <begin position="68"/>
        <end position="79"/>
    </location>
</feature>
<evidence type="ECO:0000313" key="2">
    <source>
        <dbReference type="EMBL" id="APA96914.1"/>
    </source>
</evidence>
<evidence type="ECO:0000256" key="1">
    <source>
        <dbReference type="SAM" id="MobiDB-lite"/>
    </source>
</evidence>
<feature type="region of interest" description="Disordered" evidence="1">
    <location>
        <begin position="1"/>
        <end position="79"/>
    </location>
</feature>
<accession>A0ABC8ARV4</accession>
<dbReference type="AlphaFoldDB" id="A0ABC8ARV4"/>
<gene>
    <name evidence="2" type="ORF">NS506_02854</name>
</gene>
<evidence type="ECO:0000313" key="3">
    <source>
        <dbReference type="Proteomes" id="UP000180166"/>
    </source>
</evidence>
<sequence>MVGRHRPVSPATRAGVWDITPAAGQAEKPTPAIPPPNRSTMQPTAENQRRQARGARIARPASRPPHRRSAEISRCEAIA</sequence>
<protein>
    <submittedName>
        <fullName evidence="2">Uncharacterized protein</fullName>
    </submittedName>
</protein>
<name>A0ABC8ARV4_9NOCA</name>
<dbReference type="Proteomes" id="UP000180166">
    <property type="component" value="Chromosome"/>
</dbReference>
<proteinExistence type="predicted"/>
<organism evidence="2 3">
    <name type="scientific">Nocardia seriolae</name>
    <dbReference type="NCBI Taxonomy" id="37332"/>
    <lineage>
        <taxon>Bacteria</taxon>
        <taxon>Bacillati</taxon>
        <taxon>Actinomycetota</taxon>
        <taxon>Actinomycetes</taxon>
        <taxon>Mycobacteriales</taxon>
        <taxon>Nocardiaceae</taxon>
        <taxon>Nocardia</taxon>
    </lineage>
</organism>